<name>A0AAP0MSJ3_9ROSI</name>
<evidence type="ECO:0000256" key="1">
    <source>
        <dbReference type="SAM" id="MobiDB-lite"/>
    </source>
</evidence>
<feature type="compositionally biased region" description="Basic and acidic residues" evidence="1">
    <location>
        <begin position="15"/>
        <end position="24"/>
    </location>
</feature>
<feature type="region of interest" description="Disordered" evidence="1">
    <location>
        <begin position="99"/>
        <end position="120"/>
    </location>
</feature>
<proteinExistence type="predicted"/>
<protein>
    <submittedName>
        <fullName evidence="2">Uncharacterized protein</fullName>
    </submittedName>
</protein>
<feature type="region of interest" description="Disordered" evidence="1">
    <location>
        <begin position="1"/>
        <end position="48"/>
    </location>
</feature>
<evidence type="ECO:0000313" key="3">
    <source>
        <dbReference type="Proteomes" id="UP001428341"/>
    </source>
</evidence>
<comment type="caution">
    <text evidence="2">The sequence shown here is derived from an EMBL/GenBank/DDBJ whole genome shotgun (WGS) entry which is preliminary data.</text>
</comment>
<dbReference type="AlphaFoldDB" id="A0AAP0MSJ3"/>
<reference evidence="2 3" key="1">
    <citation type="submission" date="2024-05" db="EMBL/GenBank/DDBJ databases">
        <title>Haplotype-resolved chromosome-level genome assembly of Huyou (Citrus changshanensis).</title>
        <authorList>
            <person name="Miao C."/>
            <person name="Chen W."/>
            <person name="Wu Y."/>
            <person name="Wang L."/>
            <person name="Zhao S."/>
            <person name="Grierson D."/>
            <person name="Xu C."/>
            <person name="Chen K."/>
        </authorList>
    </citation>
    <scope>NUCLEOTIDE SEQUENCE [LARGE SCALE GENOMIC DNA]</scope>
    <source>
        <strain evidence="2">01-14</strain>
        <tissue evidence="2">Leaf</tissue>
    </source>
</reference>
<sequence length="120" mass="13488">MAYDLEAKATATSSSDHHVRREKSSSGGSATASRISKKKNREEEEKVKKAVTEKVWTDILKSLWKTPVDLIYAKLELELMRGENVKLKRENQRLLSELEAASGNENINKRKKTKMGSLAG</sequence>
<dbReference type="EMBL" id="JBCGBO010000002">
    <property type="protein sequence ID" value="KAK9222510.1"/>
    <property type="molecule type" value="Genomic_DNA"/>
</dbReference>
<gene>
    <name evidence="2" type="ORF">WN944_010946</name>
</gene>
<feature type="compositionally biased region" description="Polar residues" evidence="1">
    <location>
        <begin position="25"/>
        <end position="34"/>
    </location>
</feature>
<keyword evidence="3" id="KW-1185">Reference proteome</keyword>
<accession>A0AAP0MSJ3</accession>
<organism evidence="2 3">
    <name type="scientific">Citrus x changshan-huyou</name>
    <dbReference type="NCBI Taxonomy" id="2935761"/>
    <lineage>
        <taxon>Eukaryota</taxon>
        <taxon>Viridiplantae</taxon>
        <taxon>Streptophyta</taxon>
        <taxon>Embryophyta</taxon>
        <taxon>Tracheophyta</taxon>
        <taxon>Spermatophyta</taxon>
        <taxon>Magnoliopsida</taxon>
        <taxon>eudicotyledons</taxon>
        <taxon>Gunneridae</taxon>
        <taxon>Pentapetalae</taxon>
        <taxon>rosids</taxon>
        <taxon>malvids</taxon>
        <taxon>Sapindales</taxon>
        <taxon>Rutaceae</taxon>
        <taxon>Aurantioideae</taxon>
        <taxon>Citrus</taxon>
    </lineage>
</organism>
<evidence type="ECO:0000313" key="2">
    <source>
        <dbReference type="EMBL" id="KAK9222510.1"/>
    </source>
</evidence>
<dbReference type="Proteomes" id="UP001428341">
    <property type="component" value="Unassembled WGS sequence"/>
</dbReference>